<reference evidence="2 3" key="1">
    <citation type="submission" date="2017-12" db="EMBL/GenBank/DDBJ databases">
        <title>Comparative genomics of Botrytis spp.</title>
        <authorList>
            <person name="Valero-Jimenez C.A."/>
            <person name="Tapia P."/>
            <person name="Veloso J."/>
            <person name="Silva-Moreno E."/>
            <person name="Staats M."/>
            <person name="Valdes J.H."/>
            <person name="Van Kan J.A.L."/>
        </authorList>
    </citation>
    <scope>NUCLEOTIDE SEQUENCE [LARGE SCALE GENOMIC DNA]</scope>
    <source>
        <strain evidence="2 3">Bp0003</strain>
    </source>
</reference>
<evidence type="ECO:0000256" key="1">
    <source>
        <dbReference type="SAM" id="Phobius"/>
    </source>
</evidence>
<keyword evidence="1" id="KW-0472">Membrane</keyword>
<keyword evidence="3" id="KW-1185">Reference proteome</keyword>
<evidence type="ECO:0000313" key="2">
    <source>
        <dbReference type="EMBL" id="TGO28537.1"/>
    </source>
</evidence>
<dbReference type="EMBL" id="PQXI01000026">
    <property type="protein sequence ID" value="TGO28537.1"/>
    <property type="molecule type" value="Genomic_DNA"/>
</dbReference>
<gene>
    <name evidence="2" type="ORF">BPAE_0026g00270</name>
</gene>
<proteinExistence type="predicted"/>
<feature type="transmembrane region" description="Helical" evidence="1">
    <location>
        <begin position="15"/>
        <end position="37"/>
    </location>
</feature>
<organism evidence="2 3">
    <name type="scientific">Botrytis paeoniae</name>
    <dbReference type="NCBI Taxonomy" id="278948"/>
    <lineage>
        <taxon>Eukaryota</taxon>
        <taxon>Fungi</taxon>
        <taxon>Dikarya</taxon>
        <taxon>Ascomycota</taxon>
        <taxon>Pezizomycotina</taxon>
        <taxon>Leotiomycetes</taxon>
        <taxon>Helotiales</taxon>
        <taxon>Sclerotiniaceae</taxon>
        <taxon>Botrytis</taxon>
    </lineage>
</organism>
<dbReference type="Proteomes" id="UP000297910">
    <property type="component" value="Unassembled WGS sequence"/>
</dbReference>
<sequence length="76" mass="8376">MMFIYDFTPIAAERIVTKVLGLVISLWAITSILVVAFQCRSSKVWDSVAGECFSQCHCGCILSAILFEQKGTGSHF</sequence>
<evidence type="ECO:0000313" key="3">
    <source>
        <dbReference type="Proteomes" id="UP000297910"/>
    </source>
</evidence>
<keyword evidence="1" id="KW-0812">Transmembrane</keyword>
<dbReference type="AlphaFoldDB" id="A0A4Z1G385"/>
<comment type="caution">
    <text evidence="2">The sequence shown here is derived from an EMBL/GenBank/DDBJ whole genome shotgun (WGS) entry which is preliminary data.</text>
</comment>
<accession>A0A4Z1G385</accession>
<protein>
    <submittedName>
        <fullName evidence="2">Uncharacterized protein</fullName>
    </submittedName>
</protein>
<keyword evidence="1" id="KW-1133">Transmembrane helix</keyword>
<name>A0A4Z1G385_9HELO</name>